<evidence type="ECO:0000313" key="2">
    <source>
        <dbReference type="Proteomes" id="UP000250235"/>
    </source>
</evidence>
<name>A0A2Z7C1W2_9LAMI</name>
<gene>
    <name evidence="1" type="ORF">F511_41315</name>
</gene>
<accession>A0A2Z7C1W2</accession>
<proteinExistence type="predicted"/>
<dbReference type="Proteomes" id="UP000250235">
    <property type="component" value="Unassembled WGS sequence"/>
</dbReference>
<sequence length="173" mass="19473">MKRRRAGESTDGLALMTSLVTSLQSADGLREQSQESAAFCSRAKDSADALCVEIQQSQDTSWKHMFNTSWTTRRKQQQHLVESFNEPAVAMNPVAIFAYPVDLDSQTQEKRKTHLNGKNFVSNGLNLNRGFICEESAIEEIRLRDCEAEGVRVVIAQKRKSIVDNNRGKLNLK</sequence>
<organism evidence="1 2">
    <name type="scientific">Dorcoceras hygrometricum</name>
    <dbReference type="NCBI Taxonomy" id="472368"/>
    <lineage>
        <taxon>Eukaryota</taxon>
        <taxon>Viridiplantae</taxon>
        <taxon>Streptophyta</taxon>
        <taxon>Embryophyta</taxon>
        <taxon>Tracheophyta</taxon>
        <taxon>Spermatophyta</taxon>
        <taxon>Magnoliopsida</taxon>
        <taxon>eudicotyledons</taxon>
        <taxon>Gunneridae</taxon>
        <taxon>Pentapetalae</taxon>
        <taxon>asterids</taxon>
        <taxon>lamiids</taxon>
        <taxon>Lamiales</taxon>
        <taxon>Gesneriaceae</taxon>
        <taxon>Didymocarpoideae</taxon>
        <taxon>Trichosporeae</taxon>
        <taxon>Loxocarpinae</taxon>
        <taxon>Dorcoceras</taxon>
    </lineage>
</organism>
<protein>
    <submittedName>
        <fullName evidence="1">Heparanase-like protein 3</fullName>
    </submittedName>
</protein>
<keyword evidence="2" id="KW-1185">Reference proteome</keyword>
<dbReference type="EMBL" id="KV001916">
    <property type="protein sequence ID" value="KZV38430.1"/>
    <property type="molecule type" value="Genomic_DNA"/>
</dbReference>
<reference evidence="1 2" key="1">
    <citation type="journal article" date="2015" name="Proc. Natl. Acad. Sci. U.S.A.">
        <title>The resurrection genome of Boea hygrometrica: A blueprint for survival of dehydration.</title>
        <authorList>
            <person name="Xiao L."/>
            <person name="Yang G."/>
            <person name="Zhang L."/>
            <person name="Yang X."/>
            <person name="Zhao S."/>
            <person name="Ji Z."/>
            <person name="Zhou Q."/>
            <person name="Hu M."/>
            <person name="Wang Y."/>
            <person name="Chen M."/>
            <person name="Xu Y."/>
            <person name="Jin H."/>
            <person name="Xiao X."/>
            <person name="Hu G."/>
            <person name="Bao F."/>
            <person name="Hu Y."/>
            <person name="Wan P."/>
            <person name="Li L."/>
            <person name="Deng X."/>
            <person name="Kuang T."/>
            <person name="Xiang C."/>
            <person name="Zhu J.K."/>
            <person name="Oliver M.J."/>
            <person name="He Y."/>
        </authorList>
    </citation>
    <scope>NUCLEOTIDE SEQUENCE [LARGE SCALE GENOMIC DNA]</scope>
    <source>
        <strain evidence="2">cv. XS01</strain>
    </source>
</reference>
<dbReference type="AlphaFoldDB" id="A0A2Z7C1W2"/>
<evidence type="ECO:0000313" key="1">
    <source>
        <dbReference type="EMBL" id="KZV38430.1"/>
    </source>
</evidence>